<feature type="region of interest" description="Disordered" evidence="1">
    <location>
        <begin position="59"/>
        <end position="79"/>
    </location>
</feature>
<evidence type="ECO:0000313" key="2">
    <source>
        <dbReference type="EMBL" id="PVU86423.1"/>
    </source>
</evidence>
<evidence type="ECO:0000256" key="1">
    <source>
        <dbReference type="SAM" id="MobiDB-lite"/>
    </source>
</evidence>
<gene>
    <name evidence="2" type="ORF">BB561_006708</name>
</gene>
<sequence length="399" mass="45477">NHSSPELSDAQLKKLKVYLHLLTMKYNFSDFTGNITGENNSNNINSILEICNMVSNNIENGNNDPNQDIGNRSHTRPKKRQISALKEQGMEANRMKSQRTKASKTEQWKSTTIRSYNSAIISLLVDSTLNTEDPLLKEFLKAVDETSIASYTRTNIDISPIINQIRIWASDIHRIDDAQTIVKEDKIIFKIIVPKEKKKGKPIERNCTISAHRDKILCPVLTYNTYKLNIARDLCPRLHQNFDAISVNRILRYIKDYNKPLSVDSITGYIHKLSKLIDRPHNTPIPKARAIGVTLAAEAGIPSDQIISHAFWFSYNMFDLTPSENKKIVFAHTMGVLLADLEIMILQLIVGASNKKINLVEKQSQIYELDKESLFEPETLNTLVTEKHPQRNTDSFMPF</sequence>
<feature type="compositionally biased region" description="Polar residues" evidence="1">
    <location>
        <begin position="59"/>
        <end position="72"/>
    </location>
</feature>
<evidence type="ECO:0000313" key="3">
    <source>
        <dbReference type="Proteomes" id="UP000245383"/>
    </source>
</evidence>
<name>A0A2T9Y287_9FUNG</name>
<keyword evidence="3" id="KW-1185">Reference proteome</keyword>
<protein>
    <submittedName>
        <fullName evidence="2">Uncharacterized protein</fullName>
    </submittedName>
</protein>
<reference evidence="2 3" key="1">
    <citation type="journal article" date="2018" name="MBio">
        <title>Comparative Genomics Reveals the Core Gene Toolbox for the Fungus-Insect Symbiosis.</title>
        <authorList>
            <person name="Wang Y."/>
            <person name="Stata M."/>
            <person name="Wang W."/>
            <person name="Stajich J.E."/>
            <person name="White M.M."/>
            <person name="Moncalvo J.M."/>
        </authorList>
    </citation>
    <scope>NUCLEOTIDE SEQUENCE [LARGE SCALE GENOMIC DNA]</scope>
    <source>
        <strain evidence="2 3">SWE-8-4</strain>
    </source>
</reference>
<dbReference type="AlphaFoldDB" id="A0A2T9Y287"/>
<organism evidence="2 3">
    <name type="scientific">Smittium simulii</name>
    <dbReference type="NCBI Taxonomy" id="133385"/>
    <lineage>
        <taxon>Eukaryota</taxon>
        <taxon>Fungi</taxon>
        <taxon>Fungi incertae sedis</taxon>
        <taxon>Zoopagomycota</taxon>
        <taxon>Kickxellomycotina</taxon>
        <taxon>Harpellomycetes</taxon>
        <taxon>Harpellales</taxon>
        <taxon>Legeriomycetaceae</taxon>
        <taxon>Smittium</taxon>
    </lineage>
</organism>
<feature type="non-terminal residue" evidence="2">
    <location>
        <position position="1"/>
    </location>
</feature>
<dbReference type="EMBL" id="MBFR01000673">
    <property type="protein sequence ID" value="PVU86423.1"/>
    <property type="molecule type" value="Genomic_DNA"/>
</dbReference>
<proteinExistence type="predicted"/>
<dbReference type="Proteomes" id="UP000245383">
    <property type="component" value="Unassembled WGS sequence"/>
</dbReference>
<comment type="caution">
    <text evidence="2">The sequence shown here is derived from an EMBL/GenBank/DDBJ whole genome shotgun (WGS) entry which is preliminary data.</text>
</comment>
<accession>A0A2T9Y287</accession>